<gene>
    <name evidence="2" type="ORF">I2H38_09695</name>
</gene>
<organism evidence="2 3">
    <name type="scientific">Microvirga alba</name>
    <dbReference type="NCBI Taxonomy" id="2791025"/>
    <lineage>
        <taxon>Bacteria</taxon>
        <taxon>Pseudomonadati</taxon>
        <taxon>Pseudomonadota</taxon>
        <taxon>Alphaproteobacteria</taxon>
        <taxon>Hyphomicrobiales</taxon>
        <taxon>Methylobacteriaceae</taxon>
        <taxon>Microvirga</taxon>
    </lineage>
</organism>
<dbReference type="RefSeq" id="WP_196271636.1">
    <property type="nucleotide sequence ID" value="NZ_JADQDO010000003.1"/>
</dbReference>
<keyword evidence="3" id="KW-1185">Reference proteome</keyword>
<evidence type="ECO:0000313" key="2">
    <source>
        <dbReference type="EMBL" id="MBF9233646.1"/>
    </source>
</evidence>
<feature type="compositionally biased region" description="Basic and acidic residues" evidence="1">
    <location>
        <begin position="17"/>
        <end position="28"/>
    </location>
</feature>
<feature type="region of interest" description="Disordered" evidence="1">
    <location>
        <begin position="17"/>
        <end position="51"/>
    </location>
</feature>
<dbReference type="AlphaFoldDB" id="A0A931FSF0"/>
<protein>
    <recommendedName>
        <fullName evidence="4">DUF883 domain-containing protein</fullName>
    </recommendedName>
</protein>
<dbReference type="EMBL" id="JADQDO010000003">
    <property type="protein sequence ID" value="MBF9233646.1"/>
    <property type="molecule type" value="Genomic_DNA"/>
</dbReference>
<dbReference type="Proteomes" id="UP000599312">
    <property type="component" value="Unassembled WGS sequence"/>
</dbReference>
<accession>A0A931FSF0</accession>
<name>A0A931FSF0_9HYPH</name>
<sequence length="100" mass="10377">MAGPIPVHEELSALQAELHKAPKSETRRSSGRTASAAENRPEAAGSGAFAEQLEAQMSDLGDALSGYTGSAEDFIVKHPLVSILTAFALGVAIGRVMGRD</sequence>
<evidence type="ECO:0000313" key="3">
    <source>
        <dbReference type="Proteomes" id="UP000599312"/>
    </source>
</evidence>
<reference evidence="2" key="1">
    <citation type="submission" date="2020-11" db="EMBL/GenBank/DDBJ databases">
        <authorList>
            <person name="Kim M.K."/>
        </authorList>
    </citation>
    <scope>NUCLEOTIDE SEQUENCE</scope>
    <source>
        <strain evidence="2">BT350</strain>
    </source>
</reference>
<evidence type="ECO:0000256" key="1">
    <source>
        <dbReference type="SAM" id="MobiDB-lite"/>
    </source>
</evidence>
<evidence type="ECO:0008006" key="4">
    <source>
        <dbReference type="Google" id="ProtNLM"/>
    </source>
</evidence>
<proteinExistence type="predicted"/>
<comment type="caution">
    <text evidence="2">The sequence shown here is derived from an EMBL/GenBank/DDBJ whole genome shotgun (WGS) entry which is preliminary data.</text>
</comment>